<protein>
    <submittedName>
        <fullName evidence="2">Uncharacterized protein</fullName>
    </submittedName>
</protein>
<reference evidence="2" key="2">
    <citation type="journal article" date="2021" name="PeerJ">
        <title>Extensive microbial diversity within the chicken gut microbiome revealed by metagenomics and culture.</title>
        <authorList>
            <person name="Gilroy R."/>
            <person name="Ravi A."/>
            <person name="Getino M."/>
            <person name="Pursley I."/>
            <person name="Horton D.L."/>
            <person name="Alikhan N.F."/>
            <person name="Baker D."/>
            <person name="Gharbi K."/>
            <person name="Hall N."/>
            <person name="Watson M."/>
            <person name="Adriaenssens E.M."/>
            <person name="Foster-Nyarko E."/>
            <person name="Jarju S."/>
            <person name="Secka A."/>
            <person name="Antonio M."/>
            <person name="Oren A."/>
            <person name="Chaudhuri R.R."/>
            <person name="La Ragione R."/>
            <person name="Hildebrand F."/>
            <person name="Pallen M.J."/>
        </authorList>
    </citation>
    <scope>NUCLEOTIDE SEQUENCE</scope>
    <source>
        <strain evidence="2">B1-13419</strain>
    </source>
</reference>
<keyword evidence="1" id="KW-0812">Transmembrane</keyword>
<keyword evidence="1" id="KW-0472">Membrane</keyword>
<name>A0A9D9IKH5_9BACT</name>
<proteinExistence type="predicted"/>
<dbReference type="Proteomes" id="UP000823757">
    <property type="component" value="Unassembled WGS sequence"/>
</dbReference>
<dbReference type="AlphaFoldDB" id="A0A9D9IKH5"/>
<evidence type="ECO:0000313" key="2">
    <source>
        <dbReference type="EMBL" id="MBO8474449.1"/>
    </source>
</evidence>
<feature type="transmembrane region" description="Helical" evidence="1">
    <location>
        <begin position="69"/>
        <end position="90"/>
    </location>
</feature>
<keyword evidence="1" id="KW-1133">Transmembrane helix</keyword>
<gene>
    <name evidence="2" type="ORF">IAB91_04050</name>
</gene>
<accession>A0A9D9IKH5</accession>
<organism evidence="2 3">
    <name type="scientific">Candidatus Cryptobacteroides faecigallinarum</name>
    <dbReference type="NCBI Taxonomy" id="2840763"/>
    <lineage>
        <taxon>Bacteria</taxon>
        <taxon>Pseudomonadati</taxon>
        <taxon>Bacteroidota</taxon>
        <taxon>Bacteroidia</taxon>
        <taxon>Bacteroidales</taxon>
        <taxon>Candidatus Cryptobacteroides</taxon>
    </lineage>
</organism>
<dbReference type="EMBL" id="JADIMD010000054">
    <property type="protein sequence ID" value="MBO8474449.1"/>
    <property type="molecule type" value="Genomic_DNA"/>
</dbReference>
<evidence type="ECO:0000256" key="1">
    <source>
        <dbReference type="SAM" id="Phobius"/>
    </source>
</evidence>
<comment type="caution">
    <text evidence="2">The sequence shown here is derived from an EMBL/GenBank/DDBJ whole genome shotgun (WGS) entry which is preliminary data.</text>
</comment>
<evidence type="ECO:0000313" key="3">
    <source>
        <dbReference type="Proteomes" id="UP000823757"/>
    </source>
</evidence>
<sequence length="205" mass="23792">MDTNKSEIQDVKKQEKYVVCSLCGKQVSSRFYMNYNPDDKYVLCPNCRVKLMKNPSYTGVRNPSNNRSYLGILALLSVMILFFGIVKIAVNYSKQEFRPKANIVGCWTNSRERITIYGDEETGWTLETIYTLSGEKLECPLVKYIDGIYLDKKDVDRALKNNWDLHLNPHNLLDECDYWKIFEDGTLAQCIGKEILDVYEKADIR</sequence>
<reference evidence="2" key="1">
    <citation type="submission" date="2020-10" db="EMBL/GenBank/DDBJ databases">
        <authorList>
            <person name="Gilroy R."/>
        </authorList>
    </citation>
    <scope>NUCLEOTIDE SEQUENCE</scope>
    <source>
        <strain evidence="2">B1-13419</strain>
    </source>
</reference>